<proteinExistence type="inferred from homology"/>
<dbReference type="EMBL" id="JBHUEJ010000019">
    <property type="protein sequence ID" value="MFD1710997.1"/>
    <property type="molecule type" value="Genomic_DNA"/>
</dbReference>
<comment type="similarity">
    <text evidence="2 3">Belongs to the LOG family.</text>
</comment>
<keyword evidence="5" id="KW-1185">Reference proteome</keyword>
<dbReference type="Proteomes" id="UP001597304">
    <property type="component" value="Unassembled WGS sequence"/>
</dbReference>
<comment type="caution">
    <text evidence="4">The sequence shown here is derived from an EMBL/GenBank/DDBJ whole genome shotgun (WGS) entry which is preliminary data.</text>
</comment>
<dbReference type="NCBIfam" id="TIGR00730">
    <property type="entry name" value="Rossman fold protein, TIGR00730 family"/>
    <property type="match status" value="1"/>
</dbReference>
<evidence type="ECO:0000256" key="3">
    <source>
        <dbReference type="RuleBase" id="RU363015"/>
    </source>
</evidence>
<name>A0ABW4KV74_9BURK</name>
<dbReference type="EC" id="3.2.2.n1" evidence="3"/>
<dbReference type="Gene3D" id="3.40.50.450">
    <property type="match status" value="1"/>
</dbReference>
<reference evidence="5" key="1">
    <citation type="journal article" date="2019" name="Int. J. Syst. Evol. Microbiol.">
        <title>The Global Catalogue of Microorganisms (GCM) 10K type strain sequencing project: providing services to taxonomists for standard genome sequencing and annotation.</title>
        <authorList>
            <consortium name="The Broad Institute Genomics Platform"/>
            <consortium name="The Broad Institute Genome Sequencing Center for Infectious Disease"/>
            <person name="Wu L."/>
            <person name="Ma J."/>
        </authorList>
    </citation>
    <scope>NUCLEOTIDE SEQUENCE [LARGE SCALE GENOMIC DNA]</scope>
    <source>
        <strain evidence="5">LMG 29247</strain>
    </source>
</reference>
<sequence length="195" mass="21357">MAEPAFSVCVYCGSRPGRSPEFAETARAVGRWIGAQGGQLVYGGGRAGLMGEVADATLAAGGRVIGVIPRTLVEREHAHRGCTELHIVETMHERKRLMAEHADAFLALPGGIGTFEELFETWTWHQLGYHDKPLGLLNQGGYYDHLLTFVRHSIASGLMDEHQWRLIDTDRDALPLLQRLVTAAGFPAPTSLDEI</sequence>
<protein>
    <recommendedName>
        <fullName evidence="3">Cytokinin riboside 5'-monophosphate phosphoribohydrolase</fullName>
        <ecNumber evidence="3">3.2.2.n1</ecNumber>
    </recommendedName>
</protein>
<dbReference type="Pfam" id="PF03641">
    <property type="entry name" value="Lysine_decarbox"/>
    <property type="match status" value="1"/>
</dbReference>
<dbReference type="PANTHER" id="PTHR31223">
    <property type="entry name" value="LOG FAMILY PROTEIN YJL055W"/>
    <property type="match status" value="1"/>
</dbReference>
<comment type="catalytic activity">
    <reaction evidence="1">
        <text>AMP + H2O = D-ribose 5-phosphate + adenine</text>
        <dbReference type="Rhea" id="RHEA:20129"/>
        <dbReference type="ChEBI" id="CHEBI:15377"/>
        <dbReference type="ChEBI" id="CHEBI:16708"/>
        <dbReference type="ChEBI" id="CHEBI:78346"/>
        <dbReference type="ChEBI" id="CHEBI:456215"/>
        <dbReference type="EC" id="3.2.2.4"/>
    </reaction>
</comment>
<dbReference type="PANTHER" id="PTHR31223:SF70">
    <property type="entry name" value="LOG FAMILY PROTEIN YJL055W"/>
    <property type="match status" value="1"/>
</dbReference>
<evidence type="ECO:0000256" key="2">
    <source>
        <dbReference type="ARBA" id="ARBA00006763"/>
    </source>
</evidence>
<evidence type="ECO:0000256" key="1">
    <source>
        <dbReference type="ARBA" id="ARBA00000274"/>
    </source>
</evidence>
<dbReference type="InterPro" id="IPR031100">
    <property type="entry name" value="LOG_fam"/>
</dbReference>
<keyword evidence="3" id="KW-0203">Cytokinin biosynthesis</keyword>
<dbReference type="InterPro" id="IPR005269">
    <property type="entry name" value="LOG"/>
</dbReference>
<evidence type="ECO:0000313" key="4">
    <source>
        <dbReference type="EMBL" id="MFD1710997.1"/>
    </source>
</evidence>
<dbReference type="SUPFAM" id="SSF102405">
    <property type="entry name" value="MCP/YpsA-like"/>
    <property type="match status" value="1"/>
</dbReference>
<organism evidence="4 5">
    <name type="scientific">Ottowia flava</name>
    <dbReference type="NCBI Taxonomy" id="2675430"/>
    <lineage>
        <taxon>Bacteria</taxon>
        <taxon>Pseudomonadati</taxon>
        <taxon>Pseudomonadota</taxon>
        <taxon>Betaproteobacteria</taxon>
        <taxon>Burkholderiales</taxon>
        <taxon>Comamonadaceae</taxon>
        <taxon>Ottowia</taxon>
    </lineage>
</organism>
<gene>
    <name evidence="4" type="ORF">ACFSF0_10295</name>
</gene>
<evidence type="ECO:0000313" key="5">
    <source>
        <dbReference type="Proteomes" id="UP001597304"/>
    </source>
</evidence>
<dbReference type="RefSeq" id="WP_147911770.1">
    <property type="nucleotide sequence ID" value="NZ_JBHUEJ010000019.1"/>
</dbReference>
<accession>A0ABW4KV74</accession>
<keyword evidence="3" id="KW-0378">Hydrolase</keyword>